<name>X0ZJU0_9ZZZZ</name>
<gene>
    <name evidence="1" type="ORF">S01H4_12120</name>
</gene>
<proteinExistence type="predicted"/>
<accession>X0ZJU0</accession>
<dbReference type="EMBL" id="BART01005078">
    <property type="protein sequence ID" value="GAG60618.1"/>
    <property type="molecule type" value="Genomic_DNA"/>
</dbReference>
<sequence>MPEILKSFTFDDLPMKPPITGRPKVSDDLQQTIALLSGWDGVTRRLVRVSPTGAIRVGSARAVGIINVVANTDAYTANCTGCAASEVMIRAFPDNTGRVFLNIGTAAALNTGYPLFTGEWVSLSVNDMSVLYLYIEKDTDKVAVIFTE</sequence>
<organism evidence="1">
    <name type="scientific">marine sediment metagenome</name>
    <dbReference type="NCBI Taxonomy" id="412755"/>
    <lineage>
        <taxon>unclassified sequences</taxon>
        <taxon>metagenomes</taxon>
        <taxon>ecological metagenomes</taxon>
    </lineage>
</organism>
<reference evidence="1" key="1">
    <citation type="journal article" date="2014" name="Front. Microbiol.">
        <title>High frequency of phylogenetically diverse reductive dehalogenase-homologous genes in deep subseafloor sedimentary metagenomes.</title>
        <authorList>
            <person name="Kawai M."/>
            <person name="Futagami T."/>
            <person name="Toyoda A."/>
            <person name="Takaki Y."/>
            <person name="Nishi S."/>
            <person name="Hori S."/>
            <person name="Arai W."/>
            <person name="Tsubouchi T."/>
            <person name="Morono Y."/>
            <person name="Uchiyama I."/>
            <person name="Ito T."/>
            <person name="Fujiyama A."/>
            <person name="Inagaki F."/>
            <person name="Takami H."/>
        </authorList>
    </citation>
    <scope>NUCLEOTIDE SEQUENCE</scope>
    <source>
        <strain evidence="1">Expedition CK06-06</strain>
    </source>
</reference>
<dbReference type="AlphaFoldDB" id="X0ZJU0"/>
<comment type="caution">
    <text evidence="1">The sequence shown here is derived from an EMBL/GenBank/DDBJ whole genome shotgun (WGS) entry which is preliminary data.</text>
</comment>
<evidence type="ECO:0000313" key="1">
    <source>
        <dbReference type="EMBL" id="GAG60618.1"/>
    </source>
</evidence>
<protein>
    <submittedName>
        <fullName evidence="1">Uncharacterized protein</fullName>
    </submittedName>
</protein>